<dbReference type="GO" id="GO:0005829">
    <property type="term" value="C:cytosol"/>
    <property type="evidence" value="ECO:0007669"/>
    <property type="project" value="TreeGrafter"/>
</dbReference>
<keyword evidence="8" id="KW-1185">Reference proteome</keyword>
<dbReference type="Gene3D" id="3.90.1150.10">
    <property type="entry name" value="Aspartate Aminotransferase, domain 1"/>
    <property type="match status" value="1"/>
</dbReference>
<dbReference type="InterPro" id="IPR015421">
    <property type="entry name" value="PyrdxlP-dep_Trfase_major"/>
</dbReference>
<comment type="caution">
    <text evidence="7">The sequence shown here is derived from an EMBL/GenBank/DDBJ whole genome shotgun (WGS) entry which is preliminary data.</text>
</comment>
<keyword evidence="3" id="KW-0663">Pyridoxal phosphate</keyword>
<comment type="cofactor">
    <cofactor evidence="1">
        <name>pyridoxal 5'-phosphate</name>
        <dbReference type="ChEBI" id="CHEBI:597326"/>
    </cofactor>
</comment>
<evidence type="ECO:0000256" key="5">
    <source>
        <dbReference type="PIRSR" id="PIRSR017617-1"/>
    </source>
</evidence>
<evidence type="ECO:0000256" key="4">
    <source>
        <dbReference type="ARBA" id="ARBA00023239"/>
    </source>
</evidence>
<gene>
    <name evidence="7" type="ORF">F4559_006871</name>
</gene>
<dbReference type="GO" id="GO:0006567">
    <property type="term" value="P:L-threonine catabolic process"/>
    <property type="evidence" value="ECO:0007669"/>
    <property type="project" value="TreeGrafter"/>
</dbReference>
<organism evidence="7 8">
    <name type="scientific">Saccharothrix violaceirubra</name>
    <dbReference type="NCBI Taxonomy" id="413306"/>
    <lineage>
        <taxon>Bacteria</taxon>
        <taxon>Bacillati</taxon>
        <taxon>Actinomycetota</taxon>
        <taxon>Actinomycetes</taxon>
        <taxon>Pseudonocardiales</taxon>
        <taxon>Pseudonocardiaceae</taxon>
        <taxon>Saccharothrix</taxon>
    </lineage>
</organism>
<dbReference type="InterPro" id="IPR001597">
    <property type="entry name" value="ArAA_b-elim_lyase/Thr_aldolase"/>
</dbReference>
<dbReference type="RefSeq" id="WP_184675200.1">
    <property type="nucleotide sequence ID" value="NZ_BAABAI010000035.1"/>
</dbReference>
<comment type="similarity">
    <text evidence="2">Belongs to the threonine aldolase family.</text>
</comment>
<dbReference type="InterPro" id="IPR015422">
    <property type="entry name" value="PyrdxlP-dep_Trfase_small"/>
</dbReference>
<dbReference type="InterPro" id="IPR023603">
    <property type="entry name" value="Low_specificity_L-TA-like"/>
</dbReference>
<name>A0A7W7WZN1_9PSEU</name>
<evidence type="ECO:0000259" key="6">
    <source>
        <dbReference type="Pfam" id="PF01212"/>
    </source>
</evidence>
<keyword evidence="4 7" id="KW-0456">Lyase</keyword>
<feature type="modified residue" description="N6-(pyridoxal phosphate)lysine" evidence="5">
    <location>
        <position position="206"/>
    </location>
</feature>
<dbReference type="EC" id="4.1.2.5" evidence="7"/>
<proteinExistence type="inferred from homology"/>
<reference evidence="7 8" key="1">
    <citation type="submission" date="2020-08" db="EMBL/GenBank/DDBJ databases">
        <title>Sequencing the genomes of 1000 actinobacteria strains.</title>
        <authorList>
            <person name="Klenk H.-P."/>
        </authorList>
    </citation>
    <scope>NUCLEOTIDE SEQUENCE [LARGE SCALE GENOMIC DNA]</scope>
    <source>
        <strain evidence="7 8">DSM 45084</strain>
    </source>
</reference>
<dbReference type="PANTHER" id="PTHR48097">
    <property type="entry name" value="L-THREONINE ALDOLASE-RELATED"/>
    <property type="match status" value="1"/>
</dbReference>
<evidence type="ECO:0000256" key="1">
    <source>
        <dbReference type="ARBA" id="ARBA00001933"/>
    </source>
</evidence>
<evidence type="ECO:0000313" key="8">
    <source>
        <dbReference type="Proteomes" id="UP000542674"/>
    </source>
</evidence>
<dbReference type="InterPro" id="IPR015424">
    <property type="entry name" value="PyrdxlP-dep_Trfase"/>
</dbReference>
<dbReference type="AlphaFoldDB" id="A0A7W7WZN1"/>
<protein>
    <submittedName>
        <fullName evidence="7">Threonine aldolase</fullName>
        <ecNumber evidence="7">4.1.2.5</ecNumber>
    </submittedName>
</protein>
<evidence type="ECO:0000256" key="2">
    <source>
        <dbReference type="ARBA" id="ARBA00006966"/>
    </source>
</evidence>
<evidence type="ECO:0000256" key="3">
    <source>
        <dbReference type="ARBA" id="ARBA00022898"/>
    </source>
</evidence>
<dbReference type="PANTHER" id="PTHR48097:SF9">
    <property type="entry name" value="L-THREONINE ALDOLASE"/>
    <property type="match status" value="1"/>
</dbReference>
<dbReference type="FunFam" id="3.40.640.10:FF:000030">
    <property type="entry name" value="Low-specificity L-threonine aldolase"/>
    <property type="match status" value="1"/>
</dbReference>
<dbReference type="SUPFAM" id="SSF53383">
    <property type="entry name" value="PLP-dependent transferases"/>
    <property type="match status" value="1"/>
</dbReference>
<dbReference type="GO" id="GO:0006545">
    <property type="term" value="P:glycine biosynthetic process"/>
    <property type="evidence" value="ECO:0007669"/>
    <property type="project" value="TreeGrafter"/>
</dbReference>
<dbReference type="PIRSF" id="PIRSF017617">
    <property type="entry name" value="Thr_aldolase"/>
    <property type="match status" value="1"/>
</dbReference>
<evidence type="ECO:0000313" key="7">
    <source>
        <dbReference type="EMBL" id="MBB4969512.1"/>
    </source>
</evidence>
<sequence length="338" mass="35250">MTLHAPIDFRSDTVTQPDEAMRLAMSAAEVADDVIDRDPTMRLLEERAADLLGVDATLWVPSGSMGNLIALTAHLRRGDRFLAPRSAHVLDHELGTAAWLAGGLPHALDWAGPGRPDPDDVRAEAGADGPYYTLRTTLLCLENTHNSAGGTVTPPDEHALLVAAAKDSGLRVHLDGARLWNAAVALGVPPAALTVGVDTVQVCLSKGLGAPVGSLVGGTTTFVEEARRLRKMLGGGVRQGGVLAAAGLVGLDRIDDLAADHANARAFAKGLADLGWVVAEPQTNVVLAAVPDLEVTLTALRHLGVLAGPMAGRVRFVTHRDVDADDVAEALHRIGSVS</sequence>
<dbReference type="Proteomes" id="UP000542674">
    <property type="component" value="Unassembled WGS sequence"/>
</dbReference>
<dbReference type="Gene3D" id="3.40.640.10">
    <property type="entry name" value="Type I PLP-dependent aspartate aminotransferase-like (Major domain)"/>
    <property type="match status" value="1"/>
</dbReference>
<dbReference type="GO" id="GO:0008732">
    <property type="term" value="F:L-allo-threonine aldolase activity"/>
    <property type="evidence" value="ECO:0007669"/>
    <property type="project" value="TreeGrafter"/>
</dbReference>
<dbReference type="NCBIfam" id="NF041359">
    <property type="entry name" value="GntG_guanitoxin"/>
    <property type="match status" value="1"/>
</dbReference>
<accession>A0A7W7WZN1</accession>
<dbReference type="EMBL" id="JACHJS010000001">
    <property type="protein sequence ID" value="MBB4969512.1"/>
    <property type="molecule type" value="Genomic_DNA"/>
</dbReference>
<feature type="domain" description="Aromatic amino acid beta-eliminating lyase/threonine aldolase" evidence="6">
    <location>
        <begin position="8"/>
        <end position="289"/>
    </location>
</feature>
<dbReference type="Pfam" id="PF01212">
    <property type="entry name" value="Beta_elim_lyase"/>
    <property type="match status" value="1"/>
</dbReference>